<proteinExistence type="predicted"/>
<organism evidence="1 2">
    <name type="scientific">Imbroritus primus</name>
    <dbReference type="NCBI Taxonomy" id="3058603"/>
    <lineage>
        <taxon>Bacteria</taxon>
        <taxon>Pseudomonadati</taxon>
        <taxon>Pseudomonadota</taxon>
        <taxon>Betaproteobacteria</taxon>
        <taxon>Burkholderiales</taxon>
        <taxon>Burkholderiaceae</taxon>
        <taxon>Imbroritus</taxon>
    </lineage>
</organism>
<reference evidence="1" key="1">
    <citation type="submission" date="2019-05" db="EMBL/GenBank/DDBJ databases">
        <title>Revised genome assembly of Burkholderiaceae (previously Ralstonia) sp. PBA.</title>
        <authorList>
            <person name="Gan H.M."/>
        </authorList>
    </citation>
    <scope>NUCLEOTIDE SEQUENCE</scope>
    <source>
        <strain evidence="1">PBA</strain>
    </source>
</reference>
<keyword evidence="2" id="KW-1185">Reference proteome</keyword>
<protein>
    <submittedName>
        <fullName evidence="1">Salicylate hydroxylase</fullName>
    </submittedName>
</protein>
<evidence type="ECO:0000313" key="2">
    <source>
        <dbReference type="Proteomes" id="UP000004277"/>
    </source>
</evidence>
<name>A0ACD3SSJ9_9BURK</name>
<accession>A0ACD3SSJ9</accession>
<sequence>MDANTRFAVQDLYNDYAACVDNTKFEAWPDFFTDECIYRIVSRENYDAGLPSSSLMLESRAMLLDRVYGMNETIYHAPYLQRHVISAPRIHSVEGGVIRAEANYVLMGTKLDTPTEVFNTGRYLDTIVSENGKLKFKERICVFDGDLVPNSIVYPI</sequence>
<dbReference type="EMBL" id="AKCV02000011">
    <property type="protein sequence ID" value="TMS59247.1"/>
    <property type="molecule type" value="Genomic_DNA"/>
</dbReference>
<dbReference type="Proteomes" id="UP000004277">
    <property type="component" value="Unassembled WGS sequence"/>
</dbReference>
<evidence type="ECO:0000313" key="1">
    <source>
        <dbReference type="EMBL" id="TMS59247.1"/>
    </source>
</evidence>
<gene>
    <name evidence="1" type="ORF">MW7_003440</name>
</gene>
<comment type="caution">
    <text evidence="1">The sequence shown here is derived from an EMBL/GenBank/DDBJ whole genome shotgun (WGS) entry which is preliminary data.</text>
</comment>